<keyword evidence="11" id="KW-0511">Multifunctional enzyme</keyword>
<comment type="similarity">
    <text evidence="5 12">In the C-terminal section; belongs to the HTP reductase family.</text>
</comment>
<dbReference type="InterPro" id="IPR002734">
    <property type="entry name" value="RibDG_C"/>
</dbReference>
<evidence type="ECO:0000259" key="13">
    <source>
        <dbReference type="PROSITE" id="PS51747"/>
    </source>
</evidence>
<evidence type="ECO:0000313" key="14">
    <source>
        <dbReference type="EMBL" id="MCR0980444.1"/>
    </source>
</evidence>
<dbReference type="CDD" id="cd01284">
    <property type="entry name" value="Riboflavin_deaminase-reductase"/>
    <property type="match status" value="1"/>
</dbReference>
<dbReference type="InterPro" id="IPR004794">
    <property type="entry name" value="Eubact_RibD"/>
</dbReference>
<keyword evidence="6 12" id="KW-0686">Riboflavin biosynthesis</keyword>
<keyword evidence="12 14" id="KW-0378">Hydrolase</keyword>
<comment type="function">
    <text evidence="1 12">Converts 2,5-diamino-6-(ribosylamino)-4(3h)-pyrimidinone 5'-phosphate into 5-amino-6-(ribosylamino)-2,4(1h,3h)-pyrimidinedione 5'-phosphate.</text>
</comment>
<dbReference type="PROSITE" id="PS51747">
    <property type="entry name" value="CYT_DCMP_DEAMINASES_2"/>
    <property type="match status" value="1"/>
</dbReference>
<keyword evidence="7 12" id="KW-0479">Metal-binding</keyword>
<evidence type="ECO:0000256" key="6">
    <source>
        <dbReference type="ARBA" id="ARBA00022619"/>
    </source>
</evidence>
<evidence type="ECO:0000256" key="11">
    <source>
        <dbReference type="ARBA" id="ARBA00023268"/>
    </source>
</evidence>
<evidence type="ECO:0000256" key="9">
    <source>
        <dbReference type="ARBA" id="ARBA00022857"/>
    </source>
</evidence>
<dbReference type="PANTHER" id="PTHR38011">
    <property type="entry name" value="DIHYDROFOLATE REDUCTASE FAMILY PROTEIN (AFU_ORTHOLOGUE AFUA_8G06820)"/>
    <property type="match status" value="1"/>
</dbReference>
<sequence>MSDRAHMSAALALAARGLGNTWPNPSVGCVIVRDGMVVGRGHTRPGGRPHAETEALRAAGEAARGATAYVTLEPCCHWGRTPPCTDALIAAGVSRVVVALRDPDPRVDGVGLQRLRDAGIAAEVGLLEEEARRVNAGFLKRFERGLPMVTVKLATTLDGRIATRTGESQWITGPEARRLAHALRGSHDAVMAGSGTLLADDPELTCRLPGYAPVRTVRVVADARLRTPLGARLFSSEAPAWIATVSGHDPAALAALEQRGAEFIDIPAAPGGGLEPEALLRALARKGITRLLVEGGAALAASLIRAGLVDRLAWFTAPSLIGGDGRAGLDSLGVERLATMPRLRITGRRPAGDCWLVEADLMPGDTTPG</sequence>
<dbReference type="InterPro" id="IPR016192">
    <property type="entry name" value="APOBEC/CMP_deaminase_Zn-bd"/>
</dbReference>
<accession>A0ABT1WX91</accession>
<dbReference type="NCBIfam" id="TIGR00227">
    <property type="entry name" value="ribD_Cterm"/>
    <property type="match status" value="1"/>
</dbReference>
<evidence type="ECO:0000256" key="7">
    <source>
        <dbReference type="ARBA" id="ARBA00022723"/>
    </source>
</evidence>
<dbReference type="Gene3D" id="3.40.430.10">
    <property type="entry name" value="Dihydrofolate Reductase, subunit A"/>
    <property type="match status" value="1"/>
</dbReference>
<dbReference type="InterPro" id="IPR011549">
    <property type="entry name" value="RibD_C"/>
</dbReference>
<dbReference type="InterPro" id="IPR024072">
    <property type="entry name" value="DHFR-like_dom_sf"/>
</dbReference>
<keyword evidence="8 12" id="KW-0862">Zinc</keyword>
<comment type="caution">
    <text evidence="14">The sequence shown here is derived from an EMBL/GenBank/DDBJ whole genome shotgun (WGS) entry which is preliminary data.</text>
</comment>
<comment type="catalytic activity">
    <reaction evidence="12">
        <text>5-amino-6-(5-phospho-D-ribitylamino)uracil + NADP(+) = 5-amino-6-(5-phospho-D-ribosylamino)uracil + NADPH + H(+)</text>
        <dbReference type="Rhea" id="RHEA:17845"/>
        <dbReference type="ChEBI" id="CHEBI:15378"/>
        <dbReference type="ChEBI" id="CHEBI:57783"/>
        <dbReference type="ChEBI" id="CHEBI:58349"/>
        <dbReference type="ChEBI" id="CHEBI:58421"/>
        <dbReference type="ChEBI" id="CHEBI:58453"/>
        <dbReference type="EC" id="1.1.1.193"/>
    </reaction>
</comment>
<comment type="pathway">
    <text evidence="3 12">Cofactor biosynthesis; riboflavin biosynthesis; 5-amino-6-(D-ribitylamino)uracil from GTP: step 3/4.</text>
</comment>
<dbReference type="PIRSF" id="PIRSF006769">
    <property type="entry name" value="RibD"/>
    <property type="match status" value="1"/>
</dbReference>
<comment type="similarity">
    <text evidence="4 12">In the N-terminal section; belongs to the cytidine and deoxycytidylate deaminase family.</text>
</comment>
<evidence type="ECO:0000256" key="2">
    <source>
        <dbReference type="ARBA" id="ARBA00004882"/>
    </source>
</evidence>
<dbReference type="GO" id="GO:0008703">
    <property type="term" value="F:5-amino-6-(5-phosphoribosylamino)uracil reductase activity"/>
    <property type="evidence" value="ECO:0007669"/>
    <property type="project" value="UniProtKB-EC"/>
</dbReference>
<dbReference type="Pfam" id="PF01872">
    <property type="entry name" value="RibD_C"/>
    <property type="match status" value="1"/>
</dbReference>
<evidence type="ECO:0000256" key="4">
    <source>
        <dbReference type="ARBA" id="ARBA00005259"/>
    </source>
</evidence>
<dbReference type="EC" id="3.5.4.26" evidence="12"/>
<comment type="catalytic activity">
    <reaction evidence="12">
        <text>2,5-diamino-6-hydroxy-4-(5-phosphoribosylamino)-pyrimidine + H2O + H(+) = 5-amino-6-(5-phospho-D-ribosylamino)uracil + NH4(+)</text>
        <dbReference type="Rhea" id="RHEA:21868"/>
        <dbReference type="ChEBI" id="CHEBI:15377"/>
        <dbReference type="ChEBI" id="CHEBI:15378"/>
        <dbReference type="ChEBI" id="CHEBI:28938"/>
        <dbReference type="ChEBI" id="CHEBI:58453"/>
        <dbReference type="ChEBI" id="CHEBI:58614"/>
        <dbReference type="EC" id="3.5.4.26"/>
    </reaction>
</comment>
<dbReference type="InterPro" id="IPR016193">
    <property type="entry name" value="Cytidine_deaminase-like"/>
</dbReference>
<dbReference type="EMBL" id="JANJOU010000001">
    <property type="protein sequence ID" value="MCR0980444.1"/>
    <property type="molecule type" value="Genomic_DNA"/>
</dbReference>
<dbReference type="InterPro" id="IPR050765">
    <property type="entry name" value="Riboflavin_Biosynth_HTPR"/>
</dbReference>
<dbReference type="PROSITE" id="PS00903">
    <property type="entry name" value="CYT_DCMP_DEAMINASES_1"/>
    <property type="match status" value="1"/>
</dbReference>
<dbReference type="EC" id="1.1.1.193" evidence="12"/>
<dbReference type="NCBIfam" id="TIGR00326">
    <property type="entry name" value="eubact_ribD"/>
    <property type="match status" value="1"/>
</dbReference>
<evidence type="ECO:0000313" key="15">
    <source>
        <dbReference type="Proteomes" id="UP001524642"/>
    </source>
</evidence>
<keyword evidence="9 12" id="KW-0521">NADP</keyword>
<keyword evidence="10 12" id="KW-0560">Oxidoreductase</keyword>
<dbReference type="SUPFAM" id="SSF53927">
    <property type="entry name" value="Cytidine deaminase-like"/>
    <property type="match status" value="1"/>
</dbReference>
<evidence type="ECO:0000256" key="10">
    <source>
        <dbReference type="ARBA" id="ARBA00023002"/>
    </source>
</evidence>
<organism evidence="14 15">
    <name type="scientific">Roseomonas populi</name>
    <dbReference type="NCBI Taxonomy" id="3121582"/>
    <lineage>
        <taxon>Bacteria</taxon>
        <taxon>Pseudomonadati</taxon>
        <taxon>Pseudomonadota</taxon>
        <taxon>Alphaproteobacteria</taxon>
        <taxon>Acetobacterales</taxon>
        <taxon>Roseomonadaceae</taxon>
        <taxon>Roseomonas</taxon>
    </lineage>
</organism>
<gene>
    <name evidence="14" type="primary">ribD</name>
    <name evidence="14" type="ORF">NRP21_00085</name>
</gene>
<protein>
    <recommendedName>
        <fullName evidence="12">Riboflavin biosynthesis protein RibD</fullName>
    </recommendedName>
    <domain>
        <recommendedName>
            <fullName evidence="12">Diaminohydroxyphosphoribosylaminopyrimidine deaminase</fullName>
            <shortName evidence="12">DRAP deaminase</shortName>
            <ecNumber evidence="12">3.5.4.26</ecNumber>
        </recommendedName>
        <alternativeName>
            <fullName evidence="12">Riboflavin-specific deaminase</fullName>
        </alternativeName>
    </domain>
    <domain>
        <recommendedName>
            <fullName evidence="12">5-amino-6-(5-phosphoribosylamino)uracil reductase</fullName>
            <ecNumber evidence="12">1.1.1.193</ecNumber>
        </recommendedName>
        <alternativeName>
            <fullName evidence="12">HTP reductase</fullName>
        </alternativeName>
    </domain>
</protein>
<keyword evidence="15" id="KW-1185">Reference proteome</keyword>
<evidence type="ECO:0000256" key="3">
    <source>
        <dbReference type="ARBA" id="ARBA00004910"/>
    </source>
</evidence>
<comment type="cofactor">
    <cofactor evidence="12">
        <name>Zn(2+)</name>
        <dbReference type="ChEBI" id="CHEBI:29105"/>
    </cofactor>
    <text evidence="12">Binds 1 zinc ion.</text>
</comment>
<dbReference type="GO" id="GO:0008835">
    <property type="term" value="F:diaminohydroxyphosphoribosylaminopyrimidine deaminase activity"/>
    <property type="evidence" value="ECO:0007669"/>
    <property type="project" value="UniProtKB-EC"/>
</dbReference>
<comment type="pathway">
    <text evidence="2 12">Cofactor biosynthesis; riboflavin biosynthesis; 5-amino-6-(D-ribitylamino)uracil from GTP: step 2/4.</text>
</comment>
<dbReference type="PANTHER" id="PTHR38011:SF7">
    <property type="entry name" value="2,5-DIAMINO-6-RIBOSYLAMINO-4(3H)-PYRIMIDINONE 5'-PHOSPHATE REDUCTASE"/>
    <property type="match status" value="1"/>
</dbReference>
<dbReference type="SUPFAM" id="SSF53597">
    <property type="entry name" value="Dihydrofolate reductase-like"/>
    <property type="match status" value="1"/>
</dbReference>
<dbReference type="InterPro" id="IPR002125">
    <property type="entry name" value="CMP_dCMP_dom"/>
</dbReference>
<evidence type="ECO:0000256" key="1">
    <source>
        <dbReference type="ARBA" id="ARBA00002151"/>
    </source>
</evidence>
<evidence type="ECO:0000256" key="5">
    <source>
        <dbReference type="ARBA" id="ARBA00007417"/>
    </source>
</evidence>
<dbReference type="Pfam" id="PF00383">
    <property type="entry name" value="dCMP_cyt_deam_1"/>
    <property type="match status" value="1"/>
</dbReference>
<dbReference type="Gene3D" id="3.40.140.10">
    <property type="entry name" value="Cytidine Deaminase, domain 2"/>
    <property type="match status" value="1"/>
</dbReference>
<dbReference type="Proteomes" id="UP001524642">
    <property type="component" value="Unassembled WGS sequence"/>
</dbReference>
<proteinExistence type="inferred from homology"/>
<evidence type="ECO:0000256" key="12">
    <source>
        <dbReference type="PIRNR" id="PIRNR006769"/>
    </source>
</evidence>
<evidence type="ECO:0000256" key="8">
    <source>
        <dbReference type="ARBA" id="ARBA00022833"/>
    </source>
</evidence>
<dbReference type="RefSeq" id="WP_257714133.1">
    <property type="nucleotide sequence ID" value="NZ_JANJOU010000001.1"/>
</dbReference>
<feature type="domain" description="CMP/dCMP-type deaminase" evidence="13">
    <location>
        <begin position="1"/>
        <end position="123"/>
    </location>
</feature>
<reference evidence="14 15" key="1">
    <citation type="submission" date="2022-06" db="EMBL/GenBank/DDBJ databases">
        <title>Roseomonas CN29.</title>
        <authorList>
            <person name="Cheng Y."/>
            <person name="He X."/>
        </authorList>
    </citation>
    <scope>NUCLEOTIDE SEQUENCE [LARGE SCALE GENOMIC DNA]</scope>
    <source>
        <strain evidence="14 15">CN29</strain>
    </source>
</reference>
<name>A0ABT1WX91_9PROT</name>